<comment type="cofactor">
    <cofactor evidence="1">
        <name>Mg(2+)</name>
        <dbReference type="ChEBI" id="CHEBI:18420"/>
    </cofactor>
</comment>
<evidence type="ECO:0000259" key="2">
    <source>
        <dbReference type="Pfam" id="PF05970"/>
    </source>
</evidence>
<comment type="catalytic activity">
    <reaction evidence="1">
        <text>ATP + H2O = ADP + phosphate + H(+)</text>
        <dbReference type="Rhea" id="RHEA:13065"/>
        <dbReference type="ChEBI" id="CHEBI:15377"/>
        <dbReference type="ChEBI" id="CHEBI:15378"/>
        <dbReference type="ChEBI" id="CHEBI:30616"/>
        <dbReference type="ChEBI" id="CHEBI:43474"/>
        <dbReference type="ChEBI" id="CHEBI:456216"/>
        <dbReference type="EC" id="5.6.2.3"/>
    </reaction>
</comment>
<keyword evidence="1" id="KW-0227">DNA damage</keyword>
<dbReference type="SUPFAM" id="SSF52540">
    <property type="entry name" value="P-loop containing nucleoside triphosphate hydrolases"/>
    <property type="match status" value="2"/>
</dbReference>
<dbReference type="AlphaFoldDB" id="A0AAW2WLU8"/>
<dbReference type="GO" id="GO:0006281">
    <property type="term" value="P:DNA repair"/>
    <property type="evidence" value="ECO:0007669"/>
    <property type="project" value="UniProtKB-KW"/>
</dbReference>
<dbReference type="InterPro" id="IPR010285">
    <property type="entry name" value="DNA_helicase_pif1-like_DEAD"/>
</dbReference>
<dbReference type="InterPro" id="IPR027417">
    <property type="entry name" value="P-loop_NTPase"/>
</dbReference>
<organism evidence="3">
    <name type="scientific">Sesamum radiatum</name>
    <name type="common">Black benniseed</name>
    <dbReference type="NCBI Taxonomy" id="300843"/>
    <lineage>
        <taxon>Eukaryota</taxon>
        <taxon>Viridiplantae</taxon>
        <taxon>Streptophyta</taxon>
        <taxon>Embryophyta</taxon>
        <taxon>Tracheophyta</taxon>
        <taxon>Spermatophyta</taxon>
        <taxon>Magnoliopsida</taxon>
        <taxon>eudicotyledons</taxon>
        <taxon>Gunneridae</taxon>
        <taxon>Pentapetalae</taxon>
        <taxon>asterids</taxon>
        <taxon>lamiids</taxon>
        <taxon>Lamiales</taxon>
        <taxon>Pedaliaceae</taxon>
        <taxon>Sesamum</taxon>
    </lineage>
</organism>
<dbReference type="Gene3D" id="3.40.50.300">
    <property type="entry name" value="P-loop containing nucleotide triphosphate hydrolases"/>
    <property type="match status" value="2"/>
</dbReference>
<keyword evidence="1" id="KW-0067">ATP-binding</keyword>
<sequence length="514" mass="57983">MYSSSRDTDKDDEPMLYEVVLRHMIHGPCGEMNVNAPCMNNGTCKKNYLKSFAPCTIQGSDSYPIYQRRDDGRSIALDPNNVHYSTFKQAAEKCGLLEEDDSIRQCLIEARVIRMPSALKSIFLQHKRSLKEFNLPQIVEEYQDLNSMSGLIEDELTIPIQLDDLNAVSKLNPSQLHAFNIIKHVIMRKQSATFFIDGPGGTGKTFLYRVLLVSFRNVGFIMVATATSGIAAIQLPGGRTAHSKLKIPIKLDSSSRCNFSKQSEVCQLLDRATAILWDEAPIADKKASETVDRTLREMFGVDFPFGGKIMILGDDFHQVVLVVVGGTRSQVVKASIMESYLWSNIKVLHLVDNIRANKDQSFSEFLLHIGNGEEPTVKNNMIRIPNSMVIPFEVDDEILTGQFKGRRVLLPRIPLKTSEDAKMPFEMIRRQFPIRLSFALTINKSQGQTIPNVRIYLPDHVFSHGQLYVALSRGVSERTTKVLVTKGKINGIEGTYTRNVVFQEIFPRLRSHRN</sequence>
<keyword evidence="1" id="KW-0378">Hydrolase</keyword>
<reference evidence="3" key="1">
    <citation type="submission" date="2020-06" db="EMBL/GenBank/DDBJ databases">
        <authorList>
            <person name="Li T."/>
            <person name="Hu X."/>
            <person name="Zhang T."/>
            <person name="Song X."/>
            <person name="Zhang H."/>
            <person name="Dai N."/>
            <person name="Sheng W."/>
            <person name="Hou X."/>
            <person name="Wei L."/>
        </authorList>
    </citation>
    <scope>NUCLEOTIDE SEQUENCE</scope>
    <source>
        <strain evidence="3">G02</strain>
        <tissue evidence="3">Leaf</tissue>
    </source>
</reference>
<dbReference type="GO" id="GO:0006310">
    <property type="term" value="P:DNA recombination"/>
    <property type="evidence" value="ECO:0007669"/>
    <property type="project" value="UniProtKB-KW"/>
</dbReference>
<dbReference type="EMBL" id="JACGWJ010000001">
    <property type="protein sequence ID" value="KAL0442206.1"/>
    <property type="molecule type" value="Genomic_DNA"/>
</dbReference>
<dbReference type="Pfam" id="PF05970">
    <property type="entry name" value="PIF1"/>
    <property type="match status" value="1"/>
</dbReference>
<keyword evidence="1" id="KW-0547">Nucleotide-binding</keyword>
<protein>
    <recommendedName>
        <fullName evidence="1">ATP-dependent DNA helicase</fullName>
        <ecNumber evidence="1">5.6.2.3</ecNumber>
    </recommendedName>
</protein>
<dbReference type="GO" id="GO:0005524">
    <property type="term" value="F:ATP binding"/>
    <property type="evidence" value="ECO:0007669"/>
    <property type="project" value="UniProtKB-KW"/>
</dbReference>
<dbReference type="GO" id="GO:0016787">
    <property type="term" value="F:hydrolase activity"/>
    <property type="evidence" value="ECO:0007669"/>
    <property type="project" value="UniProtKB-KW"/>
</dbReference>
<gene>
    <name evidence="3" type="ORF">Sradi_0159500</name>
</gene>
<keyword evidence="1" id="KW-0234">DNA repair</keyword>
<dbReference type="PANTHER" id="PTHR10492:SF94">
    <property type="entry name" value="ATP-DEPENDENT DNA HELICASE"/>
    <property type="match status" value="1"/>
</dbReference>
<evidence type="ECO:0000256" key="1">
    <source>
        <dbReference type="RuleBase" id="RU363044"/>
    </source>
</evidence>
<feature type="domain" description="DNA helicase Pif1-like DEAD-box helicase" evidence="2">
    <location>
        <begin position="170"/>
        <end position="378"/>
    </location>
</feature>
<dbReference type="GO" id="GO:0000723">
    <property type="term" value="P:telomere maintenance"/>
    <property type="evidence" value="ECO:0007669"/>
    <property type="project" value="InterPro"/>
</dbReference>
<dbReference type="EC" id="5.6.2.3" evidence="1"/>
<dbReference type="CDD" id="cd18809">
    <property type="entry name" value="SF1_C_RecD"/>
    <property type="match status" value="1"/>
</dbReference>
<comment type="similarity">
    <text evidence="1">Belongs to the helicase family.</text>
</comment>
<dbReference type="PANTHER" id="PTHR10492">
    <property type="match status" value="1"/>
</dbReference>
<dbReference type="GO" id="GO:0043139">
    <property type="term" value="F:5'-3' DNA helicase activity"/>
    <property type="evidence" value="ECO:0007669"/>
    <property type="project" value="UniProtKB-EC"/>
</dbReference>
<comment type="caution">
    <text evidence="3">The sequence shown here is derived from an EMBL/GenBank/DDBJ whole genome shotgun (WGS) entry which is preliminary data.</text>
</comment>
<proteinExistence type="inferred from homology"/>
<dbReference type="FunFam" id="3.40.50.300:FF:002884">
    <property type="entry name" value="ATP-dependent DNA helicase"/>
    <property type="match status" value="1"/>
</dbReference>
<keyword evidence="1" id="KW-0233">DNA recombination</keyword>
<accession>A0AAW2WLU8</accession>
<keyword evidence="1 3" id="KW-0347">Helicase</keyword>
<evidence type="ECO:0000313" key="3">
    <source>
        <dbReference type="EMBL" id="KAL0442206.1"/>
    </source>
</evidence>
<name>A0AAW2WLU8_SESRA</name>
<reference evidence="3" key="2">
    <citation type="journal article" date="2024" name="Plant">
        <title>Genomic evolution and insights into agronomic trait innovations of Sesamum species.</title>
        <authorList>
            <person name="Miao H."/>
            <person name="Wang L."/>
            <person name="Qu L."/>
            <person name="Liu H."/>
            <person name="Sun Y."/>
            <person name="Le M."/>
            <person name="Wang Q."/>
            <person name="Wei S."/>
            <person name="Zheng Y."/>
            <person name="Lin W."/>
            <person name="Duan Y."/>
            <person name="Cao H."/>
            <person name="Xiong S."/>
            <person name="Wang X."/>
            <person name="Wei L."/>
            <person name="Li C."/>
            <person name="Ma Q."/>
            <person name="Ju M."/>
            <person name="Zhao R."/>
            <person name="Li G."/>
            <person name="Mu C."/>
            <person name="Tian Q."/>
            <person name="Mei H."/>
            <person name="Zhang T."/>
            <person name="Gao T."/>
            <person name="Zhang H."/>
        </authorList>
    </citation>
    <scope>NUCLEOTIDE SEQUENCE</scope>
    <source>
        <strain evidence="3">G02</strain>
    </source>
</reference>